<dbReference type="eggNOG" id="KOG2149">
    <property type="taxonomic scope" value="Eukaryota"/>
</dbReference>
<organism evidence="1 2">
    <name type="scientific">Cryptosporidium muris (strain RN66)</name>
    <dbReference type="NCBI Taxonomy" id="441375"/>
    <lineage>
        <taxon>Eukaryota</taxon>
        <taxon>Sar</taxon>
        <taxon>Alveolata</taxon>
        <taxon>Apicomplexa</taxon>
        <taxon>Conoidasida</taxon>
        <taxon>Coccidia</taxon>
        <taxon>Eucoccidiorida</taxon>
        <taxon>Eimeriorina</taxon>
        <taxon>Cryptosporidiidae</taxon>
        <taxon>Cryptosporidium</taxon>
    </lineage>
</organism>
<dbReference type="VEuPathDB" id="CryptoDB:CMU_012990"/>
<dbReference type="SUPFAM" id="SSF48371">
    <property type="entry name" value="ARM repeat"/>
    <property type="match status" value="1"/>
</dbReference>
<name>B6AEK8_CRYMR</name>
<keyword evidence="2" id="KW-1185">Reference proteome</keyword>
<evidence type="ECO:0008006" key="3">
    <source>
        <dbReference type="Google" id="ProtNLM"/>
    </source>
</evidence>
<dbReference type="OMA" id="KCISITI"/>
<dbReference type="Gene3D" id="1.25.10.10">
    <property type="entry name" value="Leucine-rich Repeat Variant"/>
    <property type="match status" value="1"/>
</dbReference>
<gene>
    <name evidence="1" type="ORF">CMU_012990</name>
</gene>
<dbReference type="AlphaFoldDB" id="B6AEK8"/>
<dbReference type="EMBL" id="DS989730">
    <property type="protein sequence ID" value="EEA06625.1"/>
    <property type="molecule type" value="Genomic_DNA"/>
</dbReference>
<dbReference type="Proteomes" id="UP000001460">
    <property type="component" value="Unassembled WGS sequence"/>
</dbReference>
<dbReference type="InterPro" id="IPR011989">
    <property type="entry name" value="ARM-like"/>
</dbReference>
<evidence type="ECO:0000313" key="1">
    <source>
        <dbReference type="EMBL" id="EEA06625.1"/>
    </source>
</evidence>
<dbReference type="OrthoDB" id="361362at2759"/>
<dbReference type="STRING" id="441375.B6AEK8"/>
<dbReference type="GeneID" id="6996067"/>
<dbReference type="RefSeq" id="XP_002140974.1">
    <property type="nucleotide sequence ID" value="XM_002140938.1"/>
</dbReference>
<reference evidence="1" key="1">
    <citation type="submission" date="2008-06" db="EMBL/GenBank/DDBJ databases">
        <authorList>
            <person name="Lorenzi H."/>
            <person name="Inman J."/>
            <person name="Miller J."/>
            <person name="Schobel S."/>
            <person name="Amedeo P."/>
            <person name="Caler E.V."/>
            <person name="da Silva J."/>
        </authorList>
    </citation>
    <scope>NUCLEOTIDE SEQUENCE [LARGE SCALE GENOMIC DNA]</scope>
    <source>
        <strain evidence="1">RN66</strain>
    </source>
</reference>
<proteinExistence type="predicted"/>
<dbReference type="InterPro" id="IPR016024">
    <property type="entry name" value="ARM-type_fold"/>
</dbReference>
<accession>B6AEK8</accession>
<evidence type="ECO:0000313" key="2">
    <source>
        <dbReference type="Proteomes" id="UP000001460"/>
    </source>
</evidence>
<protein>
    <recommendedName>
        <fullName evidence="3">Pre-rRNA-processing protein Ipi1 N-terminal domain-containing protein</fullName>
    </recommendedName>
</protein>
<sequence>MVVKTSTDFKKQKLRIGYKKPIPTNLTNPNIRSKKVQILKQSILKSSDTDDINNKILFLNECLSCLTHHNDNSRRAAAASLIDITNKYPKLIEEHMDKVMISTSNCWVDHDSSIRKYVRQFILKLLCSEKISRLSPFSSLLCMQIRGTLCHFRNDVRIDGLNFLKDFISLNLGSYKFKFHSLESILEWAPLVCKIASSASFGISIDFIYISIFTIRELIYGITSESVVYIKLKSNDKYENILQCLANLYKTVINILFNIINLRGQSTYFYSSKSNKSQSKFNFNSLKHRYNTSEVPNIPICVPHDRDSLFTFLGCLCLDSLSCILQYNHTIEVPNLKQNIVDIIKKINLMHETLESEILNEKVIISLSVIEKILLLRLSLLYQLKLIEKSDINTICKLATECLQIYNVFIRNPHFDELLINGEPFVSNNIVNIILNRSIEIMIRSEMDKELIRGILSPAKCISITILSIILDLKELLYPEKLFIPNNSEVDIELSSVMKFELNRVLDKSFLSIDSDSNIIPSIQLYKLKWIFHYMIMGYYGRCEDWIDKNNTPRISIFKSLIVMPIIGHKVGFKTLNDNTACENNTLNHWYGFEVIMSLFEVRISNLYSKTFYKCDKEMELQIIRLWISNIPQMIYILYQVSVTSIKSKPTNIICALSRILELYLKRQVPIELPIEDLTTKVCKGLIPFLVGSSSNTKSFGMNSTPLACIPSFYQKALISTIIEWPIIPIKFIKILLNKVIEDINNGTNLEISVLIIQILIVNSKFEVLSFEQRFSMIITILKQCNFYYEDSRLILRSIAENITHLAFDIFGYPILQKTSEKLFNLTIQTNLISKWILPLFKKIKCEDCYNTQIIQNFCIFYWHTLFLTVPINDNITINYRNCDNYIVKYKNINSFWDQILDIITEYFSIDTDKLFLISSVSHSFQLNLYNLFLGDIREWKISGLKIFVNDLDELLYILKPSFFILELSWRSYLALLPDLEDPTGDFVKISFINSTASILRNITKHPFQKKTNFSSLFSFTCFWWLFRSFFPFNSDWDPILNSISSSLEDLPFSDIVYICNFFRGQLKKSIL</sequence>